<evidence type="ECO:0000313" key="3">
    <source>
        <dbReference type="Proteomes" id="UP001172673"/>
    </source>
</evidence>
<dbReference type="PANTHER" id="PTHR36978">
    <property type="entry name" value="P-LOOP CONTAINING NUCLEOTIDE TRIPHOSPHATE HYDROLASE"/>
    <property type="match status" value="1"/>
</dbReference>
<dbReference type="InterPro" id="IPR040632">
    <property type="entry name" value="Sulfotransfer_4"/>
</dbReference>
<dbReference type="AlphaFoldDB" id="A0AA39CEU1"/>
<dbReference type="Pfam" id="PF17784">
    <property type="entry name" value="Sulfotransfer_4"/>
    <property type="match status" value="1"/>
</dbReference>
<evidence type="ECO:0000313" key="2">
    <source>
        <dbReference type="EMBL" id="KAJ9605870.1"/>
    </source>
</evidence>
<accession>A0AA39CEU1</accession>
<protein>
    <recommendedName>
        <fullName evidence="4">NAD dependent epimerase/dehydratase</fullName>
    </recommendedName>
</protein>
<evidence type="ECO:0008006" key="4">
    <source>
        <dbReference type="Google" id="ProtNLM"/>
    </source>
</evidence>
<name>A0AA39CEU1_9EURO</name>
<keyword evidence="1" id="KW-0812">Transmembrane</keyword>
<organism evidence="2 3">
    <name type="scientific">Cladophialophora chaetospira</name>
    <dbReference type="NCBI Taxonomy" id="386627"/>
    <lineage>
        <taxon>Eukaryota</taxon>
        <taxon>Fungi</taxon>
        <taxon>Dikarya</taxon>
        <taxon>Ascomycota</taxon>
        <taxon>Pezizomycotina</taxon>
        <taxon>Eurotiomycetes</taxon>
        <taxon>Chaetothyriomycetidae</taxon>
        <taxon>Chaetothyriales</taxon>
        <taxon>Herpotrichiellaceae</taxon>
        <taxon>Cladophialophora</taxon>
    </lineage>
</organism>
<dbReference type="Gene3D" id="3.40.50.300">
    <property type="entry name" value="P-loop containing nucleotide triphosphate hydrolases"/>
    <property type="match status" value="1"/>
</dbReference>
<dbReference type="SUPFAM" id="SSF52540">
    <property type="entry name" value="P-loop containing nucleoside triphosphate hydrolases"/>
    <property type="match status" value="1"/>
</dbReference>
<dbReference type="InterPro" id="IPR027417">
    <property type="entry name" value="P-loop_NTPase"/>
</dbReference>
<keyword evidence="1" id="KW-1133">Transmembrane helix</keyword>
<sequence length="252" mass="29061">MTGGQRLIVVAPPALCIALDKLGYKTYHMNECLDRPTFFFPLWTEALNAKFRGGGKAFGRLEFDKVLGEYDALSDLPPALFANELLEAYPDAKVILTTRDTEKWVTSMQSTIWLAHSWSSWDILAHFHALIGGWRRCDTLDWDCFIGQFGRRDYLSLEYRTLAMKRFDEHNDHVRSVVPKLNLLEFRPQDGWKPLCEFLGHDVPVEEYPHAWDTDHLVKMATTLWWIGVGTMLLKLGAPVAVATGFWYWLKH</sequence>
<dbReference type="PANTHER" id="PTHR36978:SF4">
    <property type="entry name" value="P-LOOP CONTAINING NUCLEOSIDE TRIPHOSPHATE HYDROLASE PROTEIN"/>
    <property type="match status" value="1"/>
</dbReference>
<gene>
    <name evidence="2" type="ORF">H2200_009719</name>
</gene>
<dbReference type="EMBL" id="JAPDRK010000015">
    <property type="protein sequence ID" value="KAJ9605870.1"/>
    <property type="molecule type" value="Genomic_DNA"/>
</dbReference>
<evidence type="ECO:0000256" key="1">
    <source>
        <dbReference type="SAM" id="Phobius"/>
    </source>
</evidence>
<keyword evidence="3" id="KW-1185">Reference proteome</keyword>
<keyword evidence="1" id="KW-0472">Membrane</keyword>
<dbReference type="Proteomes" id="UP001172673">
    <property type="component" value="Unassembled WGS sequence"/>
</dbReference>
<feature type="transmembrane region" description="Helical" evidence="1">
    <location>
        <begin position="224"/>
        <end position="250"/>
    </location>
</feature>
<proteinExistence type="predicted"/>
<comment type="caution">
    <text evidence="2">The sequence shown here is derived from an EMBL/GenBank/DDBJ whole genome shotgun (WGS) entry which is preliminary data.</text>
</comment>
<reference evidence="2" key="1">
    <citation type="submission" date="2022-10" db="EMBL/GenBank/DDBJ databases">
        <title>Culturing micro-colonial fungi from biological soil crusts in the Mojave desert and describing Neophaeococcomyces mojavensis, and introducing the new genera and species Taxawa tesnikishii.</title>
        <authorList>
            <person name="Kurbessoian T."/>
            <person name="Stajich J.E."/>
        </authorList>
    </citation>
    <scope>NUCLEOTIDE SEQUENCE</scope>
    <source>
        <strain evidence="2">TK_41</strain>
    </source>
</reference>